<gene>
    <name evidence="2" type="ORF">OCU04_001798</name>
</gene>
<reference evidence="2" key="1">
    <citation type="submission" date="2022-11" db="EMBL/GenBank/DDBJ databases">
        <title>Genome Resource of Sclerotinia nivalis Strain SnTB1, a Plant Pathogen Isolated from American Ginseng.</title>
        <authorList>
            <person name="Fan S."/>
        </authorList>
    </citation>
    <scope>NUCLEOTIDE SEQUENCE</scope>
    <source>
        <strain evidence="2">SnTB1</strain>
    </source>
</reference>
<protein>
    <submittedName>
        <fullName evidence="2">Uncharacterized protein</fullName>
    </submittedName>
</protein>
<feature type="region of interest" description="Disordered" evidence="1">
    <location>
        <begin position="34"/>
        <end position="83"/>
    </location>
</feature>
<comment type="caution">
    <text evidence="2">The sequence shown here is derived from an EMBL/GenBank/DDBJ whole genome shotgun (WGS) entry which is preliminary data.</text>
</comment>
<organism evidence="2 3">
    <name type="scientific">Sclerotinia nivalis</name>
    <dbReference type="NCBI Taxonomy" id="352851"/>
    <lineage>
        <taxon>Eukaryota</taxon>
        <taxon>Fungi</taxon>
        <taxon>Dikarya</taxon>
        <taxon>Ascomycota</taxon>
        <taxon>Pezizomycotina</taxon>
        <taxon>Leotiomycetes</taxon>
        <taxon>Helotiales</taxon>
        <taxon>Sclerotiniaceae</taxon>
        <taxon>Sclerotinia</taxon>
    </lineage>
</organism>
<dbReference type="OrthoDB" id="10375669at2759"/>
<keyword evidence="3" id="KW-1185">Reference proteome</keyword>
<name>A0A9X0DS16_9HELO</name>
<proteinExistence type="predicted"/>
<dbReference type="Proteomes" id="UP001152300">
    <property type="component" value="Unassembled WGS sequence"/>
</dbReference>
<evidence type="ECO:0000256" key="1">
    <source>
        <dbReference type="SAM" id="MobiDB-lite"/>
    </source>
</evidence>
<accession>A0A9X0DS16</accession>
<dbReference type="EMBL" id="JAPEIS010000001">
    <property type="protein sequence ID" value="KAJ8071478.1"/>
    <property type="molecule type" value="Genomic_DNA"/>
</dbReference>
<evidence type="ECO:0000313" key="3">
    <source>
        <dbReference type="Proteomes" id="UP001152300"/>
    </source>
</evidence>
<dbReference type="AlphaFoldDB" id="A0A9X0DS16"/>
<sequence length="83" mass="9539">MSNPWLHDHMYNGRPITIAPLVSPVARTPRIYPDGQPEIRGFNDHTTHARMASSRTRPEPMQPRARPNAHMDYTTLPRGWGPR</sequence>
<evidence type="ECO:0000313" key="2">
    <source>
        <dbReference type="EMBL" id="KAJ8071478.1"/>
    </source>
</evidence>